<proteinExistence type="predicted"/>
<organism evidence="1 2">
    <name type="scientific">Colocasia esculenta</name>
    <name type="common">Wild taro</name>
    <name type="synonym">Arum esculentum</name>
    <dbReference type="NCBI Taxonomy" id="4460"/>
    <lineage>
        <taxon>Eukaryota</taxon>
        <taxon>Viridiplantae</taxon>
        <taxon>Streptophyta</taxon>
        <taxon>Embryophyta</taxon>
        <taxon>Tracheophyta</taxon>
        <taxon>Spermatophyta</taxon>
        <taxon>Magnoliopsida</taxon>
        <taxon>Liliopsida</taxon>
        <taxon>Araceae</taxon>
        <taxon>Aroideae</taxon>
        <taxon>Colocasieae</taxon>
        <taxon>Colocasia</taxon>
    </lineage>
</organism>
<evidence type="ECO:0000313" key="2">
    <source>
        <dbReference type="Proteomes" id="UP000652761"/>
    </source>
</evidence>
<accession>A0A843VX47</accession>
<dbReference type="AlphaFoldDB" id="A0A843VX47"/>
<reference evidence="1" key="1">
    <citation type="submission" date="2017-07" db="EMBL/GenBank/DDBJ databases">
        <title>Taro Niue Genome Assembly and Annotation.</title>
        <authorList>
            <person name="Atibalentja N."/>
            <person name="Keating K."/>
            <person name="Fields C.J."/>
        </authorList>
    </citation>
    <scope>NUCLEOTIDE SEQUENCE</scope>
    <source>
        <strain evidence="1">Niue_2</strain>
        <tissue evidence="1">Leaf</tissue>
    </source>
</reference>
<evidence type="ECO:0000313" key="1">
    <source>
        <dbReference type="EMBL" id="MQM00456.1"/>
    </source>
</evidence>
<dbReference type="EMBL" id="NMUH01002516">
    <property type="protein sequence ID" value="MQM00456.1"/>
    <property type="molecule type" value="Genomic_DNA"/>
</dbReference>
<comment type="caution">
    <text evidence="1">The sequence shown here is derived from an EMBL/GenBank/DDBJ whole genome shotgun (WGS) entry which is preliminary data.</text>
</comment>
<gene>
    <name evidence="1" type="ORF">Taro_033191</name>
</gene>
<protein>
    <submittedName>
        <fullName evidence="1">Uncharacterized protein</fullName>
    </submittedName>
</protein>
<name>A0A843VX47_COLES</name>
<dbReference type="Proteomes" id="UP000652761">
    <property type="component" value="Unassembled WGS sequence"/>
</dbReference>
<sequence length="158" mass="16599">MVGVACSRDFRLCNACKPEKLASTSLDAGISVGVHMVDAYTTQTSIDIDAKLAFGQNSKHSMSLLELSICYVCHVAPLVERCDNFVVALPSGLRCIAWLPCVLGLRYAVVLAGAFWWVFPDLCLGGSGGGLPFVVSGGGSSLECSVFISGHRCVAPVA</sequence>
<keyword evidence="2" id="KW-1185">Reference proteome</keyword>